<keyword evidence="3" id="KW-1185">Reference proteome</keyword>
<evidence type="ECO:0000256" key="1">
    <source>
        <dbReference type="ARBA" id="ARBA00007068"/>
    </source>
</evidence>
<dbReference type="InterPro" id="IPR005321">
    <property type="entry name" value="Peptidase_S58_DmpA"/>
</dbReference>
<gene>
    <name evidence="2" type="ORF">GBAR_LOCUS10463</name>
</gene>
<dbReference type="Pfam" id="PF03576">
    <property type="entry name" value="Peptidase_S58"/>
    <property type="match status" value="1"/>
</dbReference>
<protein>
    <submittedName>
        <fullName evidence="2">Uncharacterized aminopeptidase ML1167</fullName>
    </submittedName>
</protein>
<proteinExistence type="inferred from homology"/>
<name>A0AA35WH77_GEOBA</name>
<organism evidence="2 3">
    <name type="scientific">Geodia barretti</name>
    <name type="common">Barrett's horny sponge</name>
    <dbReference type="NCBI Taxonomy" id="519541"/>
    <lineage>
        <taxon>Eukaryota</taxon>
        <taxon>Metazoa</taxon>
        <taxon>Porifera</taxon>
        <taxon>Demospongiae</taxon>
        <taxon>Heteroscleromorpha</taxon>
        <taxon>Tetractinellida</taxon>
        <taxon>Astrophorina</taxon>
        <taxon>Geodiidae</taxon>
        <taxon>Geodia</taxon>
    </lineage>
</organism>
<dbReference type="SUPFAM" id="SSF56266">
    <property type="entry name" value="DmpA/ArgJ-like"/>
    <property type="match status" value="1"/>
</dbReference>
<keyword evidence="2" id="KW-0645">Protease</keyword>
<evidence type="ECO:0000313" key="3">
    <source>
        <dbReference type="Proteomes" id="UP001174909"/>
    </source>
</evidence>
<keyword evidence="2" id="KW-0031">Aminopeptidase</keyword>
<dbReference type="GO" id="GO:0004177">
    <property type="term" value="F:aminopeptidase activity"/>
    <property type="evidence" value="ECO:0007669"/>
    <property type="project" value="UniProtKB-KW"/>
</dbReference>
<dbReference type="Gene3D" id="3.60.70.12">
    <property type="entry name" value="L-amino peptidase D-ALA esterase/amidase"/>
    <property type="match status" value="1"/>
</dbReference>
<dbReference type="AlphaFoldDB" id="A0AA35WH77"/>
<dbReference type="Proteomes" id="UP001174909">
    <property type="component" value="Unassembled WGS sequence"/>
</dbReference>
<comment type="caution">
    <text evidence="2">The sequence shown here is derived from an EMBL/GenBank/DDBJ whole genome shotgun (WGS) entry which is preliminary data.</text>
</comment>
<accession>A0AA35WH77</accession>
<dbReference type="CDD" id="cd02252">
    <property type="entry name" value="nylC_like"/>
    <property type="match status" value="1"/>
</dbReference>
<reference evidence="2" key="1">
    <citation type="submission" date="2023-03" db="EMBL/GenBank/DDBJ databases">
        <authorList>
            <person name="Steffen K."/>
            <person name="Cardenas P."/>
        </authorList>
    </citation>
    <scope>NUCLEOTIDE SEQUENCE</scope>
</reference>
<dbReference type="PANTHER" id="PTHR36512">
    <property type="entry name" value="D-AMINOPEPTIDASE"/>
    <property type="match status" value="1"/>
</dbReference>
<sequence length="328" mass="33116">MNTTLTAVSGLEVGHYTDLANATGCTAIICRAGASPGVDVRGGSPGTRETDLLQPMRRVDRVHAIVLSGGSAYGLDAASGVMRYLEEQDIGVRVGSALVPIVSSAILFDLNLITHKVRPGPAEGYAAAQAANTEPVPEGTTGAGTGATVGKILGPDRAVKGGIGSAAMTLPDGNTVAALIAVNAVGDAVDHRTGQVVAGPRRESGPGFLPAVEVLTRGEAQVEASVAPPMSNTTIGVVATDATLTKEEANWLARISHDGLALAIRPCHTSRDGDTLFTMATNQRHPPGDLTTLGTAAVEVTAQAVLRAVLTATGLGGIPAVSELNGEG</sequence>
<dbReference type="EMBL" id="CASHTH010001597">
    <property type="protein sequence ID" value="CAI8017156.1"/>
    <property type="molecule type" value="Genomic_DNA"/>
</dbReference>
<dbReference type="InterPro" id="IPR016117">
    <property type="entry name" value="ArgJ-like_dom_sf"/>
</dbReference>
<comment type="similarity">
    <text evidence="1">Belongs to the peptidase S58 family.</text>
</comment>
<dbReference type="PANTHER" id="PTHR36512:SF3">
    <property type="entry name" value="BLR5678 PROTEIN"/>
    <property type="match status" value="1"/>
</dbReference>
<evidence type="ECO:0000313" key="2">
    <source>
        <dbReference type="EMBL" id="CAI8017156.1"/>
    </source>
</evidence>
<keyword evidence="2" id="KW-0378">Hydrolase</keyword>